<dbReference type="InterPro" id="IPR002052">
    <property type="entry name" value="DNA_methylase_N6_adenine_CS"/>
</dbReference>
<organism evidence="6 7">
    <name type="scientific">Chitiniphilus purpureus</name>
    <dbReference type="NCBI Taxonomy" id="2981137"/>
    <lineage>
        <taxon>Bacteria</taxon>
        <taxon>Pseudomonadati</taxon>
        <taxon>Pseudomonadota</taxon>
        <taxon>Betaproteobacteria</taxon>
        <taxon>Neisseriales</taxon>
        <taxon>Chitinibacteraceae</taxon>
        <taxon>Chitiniphilus</taxon>
    </lineage>
</organism>
<evidence type="ECO:0000256" key="2">
    <source>
        <dbReference type="ARBA" id="ARBA00022603"/>
    </source>
</evidence>
<dbReference type="InterPro" id="IPR002941">
    <property type="entry name" value="DNA_methylase_N4/N6"/>
</dbReference>
<accession>A0ABY6DSJ0</accession>
<dbReference type="Proteomes" id="UP001061302">
    <property type="component" value="Chromosome"/>
</dbReference>
<evidence type="ECO:0000256" key="3">
    <source>
        <dbReference type="ARBA" id="ARBA00022679"/>
    </source>
</evidence>
<keyword evidence="2" id="KW-0489">Methyltransferase</keyword>
<dbReference type="InterPro" id="IPR029063">
    <property type="entry name" value="SAM-dependent_MTases_sf"/>
</dbReference>
<dbReference type="Pfam" id="PF01555">
    <property type="entry name" value="N6_N4_Mtase"/>
    <property type="match status" value="1"/>
</dbReference>
<evidence type="ECO:0000256" key="1">
    <source>
        <dbReference type="ARBA" id="ARBA00006594"/>
    </source>
</evidence>
<dbReference type="EC" id="2.1.1.-" evidence="4"/>
<reference evidence="6" key="1">
    <citation type="submission" date="2022-10" db="EMBL/GenBank/DDBJ databases">
        <title>Chitiniphilus purpureus sp. nov., a novel chitin-degrading bacterium isolated from crawfish pond sediment.</title>
        <authorList>
            <person name="Li K."/>
        </authorList>
    </citation>
    <scope>NUCLEOTIDE SEQUENCE</scope>
    <source>
        <strain evidence="6">CD1</strain>
    </source>
</reference>
<sequence length="255" mass="28436">MALYEIGTSTLHHGEALQVLQTLPTVSVDAVITDPPYSSGGLHKSDRTLSTAAKYVSTGQTKEWHGFSGDHRDQRSWVMWCQLWMHECYRVLHEGGYFLTFVDWRQLPSMTDALQCAGFIWRGIVPWNKGLGSRAPHKGYFRHQCEYIVWGTKGGCAIAEHAGPYPGCYDVTVRQSDKFHMTGKPTELMEQLSLIVPPGSLILDPFMGSGSTGIGAARAGRRFIGIEVEHSYFHVARERFEQLEAQGDLFEGVAA</sequence>
<evidence type="ECO:0000256" key="4">
    <source>
        <dbReference type="RuleBase" id="RU362026"/>
    </source>
</evidence>
<dbReference type="PANTHER" id="PTHR13370:SF3">
    <property type="entry name" value="TRNA (GUANINE(10)-N2)-METHYLTRANSFERASE HOMOLOG"/>
    <property type="match status" value="1"/>
</dbReference>
<evidence type="ECO:0000313" key="6">
    <source>
        <dbReference type="EMBL" id="UXY16688.1"/>
    </source>
</evidence>
<evidence type="ECO:0000313" key="7">
    <source>
        <dbReference type="Proteomes" id="UP001061302"/>
    </source>
</evidence>
<keyword evidence="3" id="KW-0808">Transferase</keyword>
<dbReference type="EMBL" id="CP106753">
    <property type="protein sequence ID" value="UXY16688.1"/>
    <property type="molecule type" value="Genomic_DNA"/>
</dbReference>
<feature type="domain" description="DNA methylase N-4/N-6" evidence="5">
    <location>
        <begin position="28"/>
        <end position="237"/>
    </location>
</feature>
<proteinExistence type="inferred from homology"/>
<dbReference type="Gene3D" id="3.40.50.150">
    <property type="entry name" value="Vaccinia Virus protein VP39"/>
    <property type="match status" value="1"/>
</dbReference>
<comment type="similarity">
    <text evidence="1 4">Belongs to the N(4)/N(6)-methyltransferase family.</text>
</comment>
<dbReference type="PANTHER" id="PTHR13370">
    <property type="entry name" value="RNA METHYLASE-RELATED"/>
    <property type="match status" value="1"/>
</dbReference>
<dbReference type="PRINTS" id="PR00508">
    <property type="entry name" value="S21N4MTFRASE"/>
</dbReference>
<gene>
    <name evidence="6" type="ORF">N8I74_06615</name>
</gene>
<evidence type="ECO:0000259" key="5">
    <source>
        <dbReference type="Pfam" id="PF01555"/>
    </source>
</evidence>
<dbReference type="InterPro" id="IPR001091">
    <property type="entry name" value="RM_Methyltransferase"/>
</dbReference>
<keyword evidence="7" id="KW-1185">Reference proteome</keyword>
<protein>
    <recommendedName>
        <fullName evidence="4">Methyltransferase</fullName>
        <ecNumber evidence="4">2.1.1.-</ecNumber>
    </recommendedName>
</protein>
<dbReference type="RefSeq" id="WP_263126072.1">
    <property type="nucleotide sequence ID" value="NZ_CP106753.1"/>
</dbReference>
<dbReference type="PROSITE" id="PS00092">
    <property type="entry name" value="N6_MTASE"/>
    <property type="match status" value="1"/>
</dbReference>
<dbReference type="SUPFAM" id="SSF53335">
    <property type="entry name" value="S-adenosyl-L-methionine-dependent methyltransferases"/>
    <property type="match status" value="1"/>
</dbReference>
<name>A0ABY6DSJ0_9NEIS</name>